<reference evidence="1" key="2">
    <citation type="submission" date="2023-05" db="EMBL/GenBank/DDBJ databases">
        <authorList>
            <consortium name="Lawrence Berkeley National Laboratory"/>
            <person name="Steindorff A."/>
            <person name="Hensen N."/>
            <person name="Bonometti L."/>
            <person name="Westerberg I."/>
            <person name="Brannstrom I.O."/>
            <person name="Guillou S."/>
            <person name="Cros-Aarteil S."/>
            <person name="Calhoun S."/>
            <person name="Haridas S."/>
            <person name="Kuo A."/>
            <person name="Mondo S."/>
            <person name="Pangilinan J."/>
            <person name="Riley R."/>
            <person name="Labutti K."/>
            <person name="Andreopoulos B."/>
            <person name="Lipzen A."/>
            <person name="Chen C."/>
            <person name="Yanf M."/>
            <person name="Daum C."/>
            <person name="Ng V."/>
            <person name="Clum A."/>
            <person name="Ohm R."/>
            <person name="Martin F."/>
            <person name="Silar P."/>
            <person name="Natvig D."/>
            <person name="Lalanne C."/>
            <person name="Gautier V."/>
            <person name="Ament-Velasquez S.L."/>
            <person name="Kruys A."/>
            <person name="Hutchinson M.I."/>
            <person name="Powell A.J."/>
            <person name="Barry K."/>
            <person name="Miller A.N."/>
            <person name="Grigoriev I.V."/>
            <person name="Debuchy R."/>
            <person name="Gladieux P."/>
            <person name="Thoren M.H."/>
            <person name="Johannesson H."/>
        </authorList>
    </citation>
    <scope>NUCLEOTIDE SEQUENCE</scope>
    <source>
        <strain evidence="1">CBS 538.74</strain>
    </source>
</reference>
<dbReference type="Proteomes" id="UP001302745">
    <property type="component" value="Unassembled WGS sequence"/>
</dbReference>
<reference evidence="1" key="1">
    <citation type="journal article" date="2023" name="Mol. Phylogenet. Evol.">
        <title>Genome-scale phylogeny and comparative genomics of the fungal order Sordariales.</title>
        <authorList>
            <person name="Hensen N."/>
            <person name="Bonometti L."/>
            <person name="Westerberg I."/>
            <person name="Brannstrom I.O."/>
            <person name="Guillou S."/>
            <person name="Cros-Aarteil S."/>
            <person name="Calhoun S."/>
            <person name="Haridas S."/>
            <person name="Kuo A."/>
            <person name="Mondo S."/>
            <person name="Pangilinan J."/>
            <person name="Riley R."/>
            <person name="LaButti K."/>
            <person name="Andreopoulos B."/>
            <person name="Lipzen A."/>
            <person name="Chen C."/>
            <person name="Yan M."/>
            <person name="Daum C."/>
            <person name="Ng V."/>
            <person name="Clum A."/>
            <person name="Steindorff A."/>
            <person name="Ohm R.A."/>
            <person name="Martin F."/>
            <person name="Silar P."/>
            <person name="Natvig D.O."/>
            <person name="Lalanne C."/>
            <person name="Gautier V."/>
            <person name="Ament-Velasquez S.L."/>
            <person name="Kruys A."/>
            <person name="Hutchinson M.I."/>
            <person name="Powell A.J."/>
            <person name="Barry K."/>
            <person name="Miller A.N."/>
            <person name="Grigoriev I.V."/>
            <person name="Debuchy R."/>
            <person name="Gladieux P."/>
            <person name="Hiltunen Thoren M."/>
            <person name="Johannesson H."/>
        </authorList>
    </citation>
    <scope>NUCLEOTIDE SEQUENCE</scope>
    <source>
        <strain evidence="1">CBS 538.74</strain>
    </source>
</reference>
<keyword evidence="2" id="KW-1185">Reference proteome</keyword>
<evidence type="ECO:0000313" key="1">
    <source>
        <dbReference type="EMBL" id="KAK4150910.1"/>
    </source>
</evidence>
<protein>
    <submittedName>
        <fullName evidence="1">Uncharacterized protein</fullName>
    </submittedName>
</protein>
<sequence>MSLNCPNCGAHLTVALAEDSTATSAAAAAPRRKKLVLAKNAGSHDVNPTDADLQRLKQIMCFPFNTSVRWKPTQPTMRSVVSDKQDEVGILKDCRARQTSAVNKSSLP</sequence>
<name>A0AAN6VGL0_9PEZI</name>
<organism evidence="1 2">
    <name type="scientific">Chaetomidium leptoderma</name>
    <dbReference type="NCBI Taxonomy" id="669021"/>
    <lineage>
        <taxon>Eukaryota</taxon>
        <taxon>Fungi</taxon>
        <taxon>Dikarya</taxon>
        <taxon>Ascomycota</taxon>
        <taxon>Pezizomycotina</taxon>
        <taxon>Sordariomycetes</taxon>
        <taxon>Sordariomycetidae</taxon>
        <taxon>Sordariales</taxon>
        <taxon>Chaetomiaceae</taxon>
        <taxon>Chaetomidium</taxon>
    </lineage>
</organism>
<comment type="caution">
    <text evidence="1">The sequence shown here is derived from an EMBL/GenBank/DDBJ whole genome shotgun (WGS) entry which is preliminary data.</text>
</comment>
<gene>
    <name evidence="1" type="ORF">C8A00DRAFT_36486</name>
</gene>
<proteinExistence type="predicted"/>
<evidence type="ECO:0000313" key="2">
    <source>
        <dbReference type="Proteomes" id="UP001302745"/>
    </source>
</evidence>
<feature type="non-terminal residue" evidence="1">
    <location>
        <position position="108"/>
    </location>
</feature>
<dbReference type="EMBL" id="MU857044">
    <property type="protein sequence ID" value="KAK4150910.1"/>
    <property type="molecule type" value="Genomic_DNA"/>
</dbReference>
<dbReference type="AlphaFoldDB" id="A0AAN6VGL0"/>
<accession>A0AAN6VGL0</accession>